<dbReference type="InterPro" id="IPR000873">
    <property type="entry name" value="AMP-dep_synth/lig_dom"/>
</dbReference>
<evidence type="ECO:0000259" key="3">
    <source>
        <dbReference type="Pfam" id="PF00501"/>
    </source>
</evidence>
<dbReference type="PANTHER" id="PTHR43272:SF33">
    <property type="entry name" value="AMP-BINDING DOMAIN-CONTAINING PROTEIN-RELATED"/>
    <property type="match status" value="1"/>
</dbReference>
<dbReference type="GO" id="GO:0016020">
    <property type="term" value="C:membrane"/>
    <property type="evidence" value="ECO:0007669"/>
    <property type="project" value="TreeGrafter"/>
</dbReference>
<dbReference type="Pfam" id="PF23562">
    <property type="entry name" value="AMP-binding_C_3"/>
    <property type="match status" value="1"/>
</dbReference>
<evidence type="ECO:0000256" key="2">
    <source>
        <dbReference type="ARBA" id="ARBA00022840"/>
    </source>
</evidence>
<gene>
    <name evidence="4" type="ORF">SAMN06265350_101253</name>
</gene>
<dbReference type="InterPro" id="IPR042099">
    <property type="entry name" value="ANL_N_sf"/>
</dbReference>
<dbReference type="PANTHER" id="PTHR43272">
    <property type="entry name" value="LONG-CHAIN-FATTY-ACID--COA LIGASE"/>
    <property type="match status" value="1"/>
</dbReference>
<evidence type="ECO:0000313" key="4">
    <source>
        <dbReference type="EMBL" id="SMO35897.1"/>
    </source>
</evidence>
<dbReference type="Proteomes" id="UP000315971">
    <property type="component" value="Unassembled WGS sequence"/>
</dbReference>
<evidence type="ECO:0000256" key="1">
    <source>
        <dbReference type="ARBA" id="ARBA00022741"/>
    </source>
</evidence>
<name>A0A521AM59_9SPHI</name>
<keyword evidence="2" id="KW-0067">ATP-binding</keyword>
<dbReference type="EMBL" id="FXSZ01000001">
    <property type="protein sequence ID" value="SMO35897.1"/>
    <property type="molecule type" value="Genomic_DNA"/>
</dbReference>
<proteinExistence type="predicted"/>
<dbReference type="OrthoDB" id="9803968at2"/>
<dbReference type="SUPFAM" id="SSF56801">
    <property type="entry name" value="Acetyl-CoA synthetase-like"/>
    <property type="match status" value="1"/>
</dbReference>
<dbReference type="GO" id="GO:0004467">
    <property type="term" value="F:long-chain fatty acid-CoA ligase activity"/>
    <property type="evidence" value="ECO:0007669"/>
    <property type="project" value="TreeGrafter"/>
</dbReference>
<keyword evidence="5" id="KW-1185">Reference proteome</keyword>
<dbReference type="Pfam" id="PF00501">
    <property type="entry name" value="AMP-binding"/>
    <property type="match status" value="1"/>
</dbReference>
<dbReference type="AlphaFoldDB" id="A0A521AM59"/>
<dbReference type="PROSITE" id="PS00455">
    <property type="entry name" value="AMP_BINDING"/>
    <property type="match status" value="1"/>
</dbReference>
<evidence type="ECO:0000313" key="5">
    <source>
        <dbReference type="Proteomes" id="UP000315971"/>
    </source>
</evidence>
<organism evidence="4 5">
    <name type="scientific">Solitalea koreensis</name>
    <dbReference type="NCBI Taxonomy" id="543615"/>
    <lineage>
        <taxon>Bacteria</taxon>
        <taxon>Pseudomonadati</taxon>
        <taxon>Bacteroidota</taxon>
        <taxon>Sphingobacteriia</taxon>
        <taxon>Sphingobacteriales</taxon>
        <taxon>Sphingobacteriaceae</taxon>
        <taxon>Solitalea</taxon>
    </lineage>
</organism>
<sequence length="591" mass="66471">MQVNTIMDLLNTLPQRYKGREVVAGKKEGVWVKYSAEQFRENVDNVSLGLLALGMGADDKIANMSPNRPEWNFVDFGIMQIGARHVPLYPTLAENDLKFIINDAEVKIIFVASKELYDKVQSIRAEVPSLKEVYTYEDVPGAKSWKEVKALANENDRTQLKALSSNISPDDLLTLIYTSGTTGNPKGVMLTHGNLVSNIVTCHKLCPSEAQIALSFLPLSHIFERMIVYMHMFNSLSVYYAESIDTISANLQELKPDCFSTVPRLLEKVYDRIVAKGNELTGIKKTLFFWALNLGLKYDHDGKNGWWYGVQLQVARKLIFSKWQAALGGNIKVIVSGGAALQERLARIFWAAGIPVLEGYGLTETSPVIAVNTFDRQGHCFGTVGKIINGVEVKFAEDGEILCKGPNIMNGYYKRPEQTAEAITDGWFHTGDIGVLVDGKYLKITDRKKEIFKTAGGKYIAPQVIENKLKESVYIEQIMIIGENQRFPAAFIVPTFVNLIEWCARNNVEYTTNEAMVKNPDVIAKYQQELDKYNVGFGKWETVKKFVLLPREWSIDEGEMTPKLSLKRKIIMEKNKNLIEAIYAHSEPVVA</sequence>
<dbReference type="Gene3D" id="3.40.50.12780">
    <property type="entry name" value="N-terminal domain of ligase-like"/>
    <property type="match status" value="2"/>
</dbReference>
<dbReference type="CDD" id="cd05907">
    <property type="entry name" value="VL_LC_FACS_like"/>
    <property type="match status" value="1"/>
</dbReference>
<keyword evidence="1" id="KW-0547">Nucleotide-binding</keyword>
<dbReference type="GO" id="GO:0005524">
    <property type="term" value="F:ATP binding"/>
    <property type="evidence" value="ECO:0007669"/>
    <property type="project" value="UniProtKB-KW"/>
</dbReference>
<feature type="domain" description="AMP-dependent synthetase/ligase" evidence="3">
    <location>
        <begin position="15"/>
        <end position="413"/>
    </location>
</feature>
<dbReference type="RefSeq" id="WP_142600785.1">
    <property type="nucleotide sequence ID" value="NZ_FXSZ01000001.1"/>
</dbReference>
<reference evidence="4 5" key="1">
    <citation type="submission" date="2017-05" db="EMBL/GenBank/DDBJ databases">
        <authorList>
            <person name="Varghese N."/>
            <person name="Submissions S."/>
        </authorList>
    </citation>
    <scope>NUCLEOTIDE SEQUENCE [LARGE SCALE GENOMIC DNA]</scope>
    <source>
        <strain evidence="4 5">DSM 21342</strain>
    </source>
</reference>
<accession>A0A521AM59</accession>
<protein>
    <submittedName>
        <fullName evidence="4">Long-chain acyl-CoA synthetase</fullName>
    </submittedName>
</protein>
<dbReference type="InterPro" id="IPR020845">
    <property type="entry name" value="AMP-binding_CS"/>
</dbReference>